<geneLocation type="plasmid" evidence="1">
    <name>pPvu1</name>
</geneLocation>
<keyword evidence="1" id="KW-0614">Plasmid</keyword>
<proteinExistence type="predicted"/>
<reference evidence="1" key="5">
    <citation type="journal article" date="1991" name="J. Bacteriol.">
        <title>A family of regulatory genes associated with type II restriction-modification systems.</title>
        <authorList>
            <person name="Tao T."/>
            <person name="Bourne J.C."/>
            <person name="Blumenthal R.M."/>
        </authorList>
    </citation>
    <scope>NUCLEOTIDE SEQUENCE</scope>
    <source>
        <strain evidence="1">ATCC 13315</strain>
        <plasmid evidence="1">pPvu1</plasmid>
    </source>
</reference>
<reference evidence="1" key="2">
    <citation type="journal article" date="1985" name="J. Bacteriol.">
        <title>Cloning of a restriction-modification system from Proteus vulgaris and its use in analyzing a methylase-sensitive phenotype in Escherichia coli.</title>
        <authorList>
            <person name="Blumenthal R.M."/>
            <person name="Gregory S.A."/>
            <person name="Cooperider J.S."/>
        </authorList>
    </citation>
    <scope>NUCLEOTIDE SEQUENCE</scope>
    <source>
        <strain evidence="1">ATCC 13315</strain>
        <plasmid evidence="1">pPvu1</plasmid>
    </source>
</reference>
<reference evidence="1" key="6">
    <citation type="journal article" date="1992" name="J. Bacteriol.">
        <title>Sequence and characterization of pvuIIR, the PvuII endonuclease gene, and of pvuIIC, its regulatory gene.</title>
        <authorList>
            <person name="Tao T."/>
            <person name="Blumenthal R.M."/>
        </authorList>
    </citation>
    <scope>NUCLEOTIDE SEQUENCE</scope>
    <source>
        <strain evidence="1">ATCC 13315</strain>
        <plasmid evidence="1">pPvu1</plasmid>
    </source>
</reference>
<reference evidence="1" key="4">
    <citation type="journal article" date="1990" name="Nucleic Acids Res.">
        <title>Complete nucleotide sequence of the PvuII restriction enzyme gene from Proteus vulgaris.</title>
        <authorList>
            <person name="Athanasiadis A."/>
            <person name="Gregoriu M."/>
            <person name="Thanos D."/>
            <person name="Kokkinidis M."/>
            <person name="Papamatheakis J."/>
        </authorList>
    </citation>
    <scope>NUCLEOTIDE SEQUENCE</scope>
    <source>
        <strain evidence="1">ATCC 13315</strain>
        <plasmid evidence="1">pPvu1</plasmid>
    </source>
</reference>
<sequence length="28" mass="3035">MTRLILSSGNDSNSSNESPIYIDPLLVV</sequence>
<reference evidence="1" key="11">
    <citation type="submission" date="2000-09" db="EMBL/GenBank/DDBJ databases">
        <title>Mobility of restriction-modification system revealed by its genetic contexts in two hosts.</title>
        <authorList>
            <person name="Blumenthal R.M."/>
            <person name="Naderer M.A."/>
            <person name="Brust J.L."/>
        </authorList>
    </citation>
    <scope>NUCLEOTIDE SEQUENCE</scope>
    <source>
        <strain evidence="1">ATCC 13315</strain>
        <plasmid evidence="1">pPvu1</plasmid>
    </source>
</reference>
<dbReference type="AlphaFoldDB" id="Q52623"/>
<evidence type="ECO:0000313" key="1">
    <source>
        <dbReference type="EMBL" id="AAA96337.1"/>
    </source>
</evidence>
<gene>
    <name evidence="1" type="primary">pvuIIW</name>
</gene>
<organism evidence="1">
    <name type="scientific">Proteus vulgaris</name>
    <dbReference type="NCBI Taxonomy" id="585"/>
    <lineage>
        <taxon>Bacteria</taxon>
        <taxon>Pseudomonadati</taxon>
        <taxon>Pseudomonadota</taxon>
        <taxon>Gammaproteobacteria</taxon>
        <taxon>Enterobacterales</taxon>
        <taxon>Morganellaceae</taxon>
        <taxon>Proteus</taxon>
    </lineage>
</organism>
<name>Q52623_PROVU</name>
<reference evidence="1" key="1">
    <citation type="journal article" date="1981" name="Nucleic Acids Res.">
        <title>Two new restriction endonucleases from Proteus vulgaris.</title>
        <authorList>
            <person name="Gingeras T.R."/>
            <person name="Greenough L."/>
            <person name="Schildkraut I."/>
            <person name="Roberts R.J."/>
        </authorList>
    </citation>
    <scope>NUCLEOTIDE SEQUENCE</scope>
    <source>
        <strain evidence="1">ATCC 13315</strain>
        <plasmid evidence="1">pPvu1</plasmid>
    </source>
</reference>
<protein>
    <submittedName>
        <fullName evidence="1">PvuIIW</fullName>
    </submittedName>
</protein>
<accession>Q52623</accession>
<reference evidence="1" key="9">
    <citation type="journal article" date="1995" name="Gene">
        <title>Characterization of pPvu1, the autonomous plasmid from Proteus vulgaris that carries the genes of the PvuII restriction-modification system.</title>
        <authorList>
            <person name="Calvin Koons M.D."/>
            <person name="Blumenthal R.M."/>
        </authorList>
    </citation>
    <scope>NUCLEOTIDE SEQUENCE</scope>
    <source>
        <strain evidence="1">ATCC 13315</strain>
        <plasmid evidence="1">pPvu1</plasmid>
    </source>
</reference>
<reference evidence="1" key="3">
    <citation type="journal article" date="1987" name="Biochim. Biophys. Acta">
        <title>Interaction of AluI, Cfr6I and PvuII restriction-modification enzymes with substrates containing either N4-methylcytosine or 5-methylcytosine.</title>
        <authorList>
            <person name="Butkus V."/>
            <person name="Klimasauskas S."/>
            <person name="Petrauskiene L."/>
            <person name="Maneliene Z."/>
            <person name="Lebionka A."/>
            <person name="Janulaitis A."/>
        </authorList>
    </citation>
    <scope>NUCLEOTIDE SEQUENCE</scope>
    <source>
        <strain evidence="1">ATCC 13315</strain>
        <plasmid evidence="1">pPvu1</plasmid>
    </source>
</reference>
<reference evidence="1" key="10">
    <citation type="journal article" date="1995" name="Gene">
        <title>Gene pvuIIW: a possible modulator of PvuII endonuclease subunit association.</title>
        <authorList>
            <person name="Adams G.M."/>
            <person name="Blumenthal R.M."/>
        </authorList>
    </citation>
    <scope>NUCLEOTIDE SEQUENCE</scope>
    <source>
        <strain evidence="1">ATCC 13315</strain>
        <plasmid evidence="1">pPvu1</plasmid>
    </source>
</reference>
<dbReference type="EMBL" id="AF305615">
    <property type="protein sequence ID" value="AAA96337.1"/>
    <property type="molecule type" value="Genomic_DNA"/>
</dbReference>
<reference evidence="1" key="7">
    <citation type="journal article" date="1994" name="EMBO J.">
        <title>Structure of PvuII endonuclease with cognate DNA.</title>
        <authorList>
            <person name="Cheng X."/>
            <person name="Balendiran K."/>
            <person name="Schildkraut I."/>
            <person name="Anderson J.E."/>
        </authorList>
    </citation>
    <scope>NUCLEOTIDE SEQUENCE</scope>
    <source>
        <strain evidence="1">ATCC 13315</strain>
        <plasmid evidence="1">pPvu1</plasmid>
    </source>
</reference>
<reference evidence="1" key="8">
    <citation type="journal article" date="1994" name="Nat. Struct. Biol.">
        <title>Crystal structure of PvuII endonuclease reveals extensive structural homologies to EcoRV.</title>
        <authorList>
            <person name="Athanasiadis A."/>
            <person name="Vlassi M."/>
            <person name="Kotsifaki D."/>
            <person name="Tucker P.A."/>
            <person name="Wilson K.S."/>
            <person name="Kokkinidis M."/>
        </authorList>
    </citation>
    <scope>NUCLEOTIDE SEQUENCE</scope>
    <source>
        <strain evidence="1">ATCC 13315</strain>
        <plasmid evidence="1">pPvu1</plasmid>
    </source>
</reference>